<evidence type="ECO:0000259" key="2">
    <source>
        <dbReference type="PROSITE" id="PS50076"/>
    </source>
</evidence>
<reference evidence="3 4" key="1">
    <citation type="submission" date="2024-02" db="EMBL/GenBank/DDBJ databases">
        <authorList>
            <person name="Chen Y."/>
            <person name="Shah S."/>
            <person name="Dougan E. K."/>
            <person name="Thang M."/>
            <person name="Chan C."/>
        </authorList>
    </citation>
    <scope>NUCLEOTIDE SEQUENCE [LARGE SCALE GENOMIC DNA]</scope>
</reference>
<dbReference type="Proteomes" id="UP001642484">
    <property type="component" value="Unassembled WGS sequence"/>
</dbReference>
<organism evidence="3 4">
    <name type="scientific">Durusdinium trenchii</name>
    <dbReference type="NCBI Taxonomy" id="1381693"/>
    <lineage>
        <taxon>Eukaryota</taxon>
        <taxon>Sar</taxon>
        <taxon>Alveolata</taxon>
        <taxon>Dinophyceae</taxon>
        <taxon>Suessiales</taxon>
        <taxon>Symbiodiniaceae</taxon>
        <taxon>Durusdinium</taxon>
    </lineage>
</organism>
<dbReference type="InterPro" id="IPR001623">
    <property type="entry name" value="DnaJ_domain"/>
</dbReference>
<feature type="domain" description="J" evidence="2">
    <location>
        <begin position="284"/>
        <end position="340"/>
    </location>
</feature>
<dbReference type="CDD" id="cd06257">
    <property type="entry name" value="DnaJ"/>
    <property type="match status" value="1"/>
</dbReference>
<name>A0ABP0I472_9DINO</name>
<feature type="region of interest" description="Disordered" evidence="1">
    <location>
        <begin position="205"/>
        <end position="271"/>
    </location>
</feature>
<dbReference type="PANTHER" id="PTHR43096:SF10">
    <property type="entry name" value="CHAPERONE PROTEIN DNAJ A6, CHLOROPLASTIC"/>
    <property type="match status" value="1"/>
</dbReference>
<dbReference type="EMBL" id="CAXAMN010001769">
    <property type="protein sequence ID" value="CAK8996099.1"/>
    <property type="molecule type" value="Genomic_DNA"/>
</dbReference>
<evidence type="ECO:0000313" key="3">
    <source>
        <dbReference type="EMBL" id="CAK8996099.1"/>
    </source>
</evidence>
<dbReference type="Pfam" id="PF00226">
    <property type="entry name" value="DnaJ"/>
    <property type="match status" value="1"/>
</dbReference>
<feature type="compositionally biased region" description="Basic and acidic residues" evidence="1">
    <location>
        <begin position="262"/>
        <end position="271"/>
    </location>
</feature>
<keyword evidence="4" id="KW-1185">Reference proteome</keyword>
<gene>
    <name evidence="3" type="ORF">CCMP2556_LOCUS4319</name>
</gene>
<dbReference type="PROSITE" id="PS50076">
    <property type="entry name" value="DNAJ_2"/>
    <property type="match status" value="1"/>
</dbReference>
<proteinExistence type="predicted"/>
<dbReference type="SUPFAM" id="SSF46565">
    <property type="entry name" value="Chaperone J-domain"/>
    <property type="match status" value="1"/>
</dbReference>
<evidence type="ECO:0000313" key="4">
    <source>
        <dbReference type="Proteomes" id="UP001642484"/>
    </source>
</evidence>
<feature type="region of interest" description="Disordered" evidence="1">
    <location>
        <begin position="1"/>
        <end position="42"/>
    </location>
</feature>
<dbReference type="PANTHER" id="PTHR43096">
    <property type="entry name" value="DNAJ HOMOLOG 1, MITOCHONDRIAL-RELATED"/>
    <property type="match status" value="1"/>
</dbReference>
<dbReference type="Gene3D" id="1.10.287.110">
    <property type="entry name" value="DnaJ domain"/>
    <property type="match status" value="1"/>
</dbReference>
<sequence length="340" mass="37651">MFDFDKLSECEETTESDGETGGSSERTDRTSPSSEHEVSELQRRCQGRGLCITWGPEKAQMAAMLQEVEEWDRYGICALKEECLQRRIPVENLYERRDVLMRLCDVVVWQQMSVKQLQSECWRRRIPYIPQTRVSHIILLETENPHADEHGDLVRRLMQDAYPGSPGPLPARGVSGVWTPGAGSFSPGGERLPAWTGTVASGFEAAEASPQGAWQAPSGVPGGMRPPPRSTPKSTPNAGPYGHGWQQGASGTSSGSSANQRPQDRRRSDRAFPEVVVQDIAGAEHYQTLGLQPTATVVEVRKAYRKLALKYHPDKSKDVDDGARFKELSIAYQALCELLD</sequence>
<evidence type="ECO:0000256" key="1">
    <source>
        <dbReference type="SAM" id="MobiDB-lite"/>
    </source>
</evidence>
<feature type="compositionally biased region" description="Low complexity" evidence="1">
    <location>
        <begin position="248"/>
        <end position="258"/>
    </location>
</feature>
<dbReference type="PRINTS" id="PR00625">
    <property type="entry name" value="JDOMAIN"/>
</dbReference>
<accession>A0ABP0I472</accession>
<protein>
    <recommendedName>
        <fullName evidence="2">J domain-containing protein</fullName>
    </recommendedName>
</protein>
<dbReference type="SMART" id="SM00271">
    <property type="entry name" value="DnaJ"/>
    <property type="match status" value="1"/>
</dbReference>
<comment type="caution">
    <text evidence="3">The sequence shown here is derived from an EMBL/GenBank/DDBJ whole genome shotgun (WGS) entry which is preliminary data.</text>
</comment>
<feature type="compositionally biased region" description="Basic and acidic residues" evidence="1">
    <location>
        <begin position="25"/>
        <end position="42"/>
    </location>
</feature>
<dbReference type="InterPro" id="IPR036869">
    <property type="entry name" value="J_dom_sf"/>
</dbReference>